<feature type="transmembrane region" description="Helical" evidence="1">
    <location>
        <begin position="19"/>
        <end position="38"/>
    </location>
</feature>
<dbReference type="Proteomes" id="UP000829925">
    <property type="component" value="Chromosome"/>
</dbReference>
<reference evidence="2 3" key="1">
    <citation type="submission" date="2022-04" db="EMBL/GenBank/DDBJ databases">
        <title>Hymenobacter sp. isolated from the air.</title>
        <authorList>
            <person name="Won M."/>
            <person name="Lee C.-M."/>
            <person name="Woen H.-Y."/>
            <person name="Kwon S.-W."/>
        </authorList>
    </citation>
    <scope>NUCLEOTIDE SEQUENCE [LARGE SCALE GENOMIC DNA]</scope>
    <source>
        <strain evidence="3">5413 J-13</strain>
    </source>
</reference>
<name>A0A8T9T079_9BACT</name>
<evidence type="ECO:0000256" key="1">
    <source>
        <dbReference type="SAM" id="Phobius"/>
    </source>
</evidence>
<evidence type="ECO:0000313" key="2">
    <source>
        <dbReference type="EMBL" id="UOR07535.1"/>
    </source>
</evidence>
<dbReference type="RefSeq" id="WP_245097367.1">
    <property type="nucleotide sequence ID" value="NZ_CP095053.1"/>
</dbReference>
<organism evidence="2 3">
    <name type="scientific">Hymenobacter aerilatus</name>
    <dbReference type="NCBI Taxonomy" id="2932251"/>
    <lineage>
        <taxon>Bacteria</taxon>
        <taxon>Pseudomonadati</taxon>
        <taxon>Bacteroidota</taxon>
        <taxon>Cytophagia</taxon>
        <taxon>Cytophagales</taxon>
        <taxon>Hymenobacteraceae</taxon>
        <taxon>Hymenobacter</taxon>
    </lineage>
</organism>
<dbReference type="KEGG" id="haei:MUN82_10655"/>
<proteinExistence type="predicted"/>
<accession>A0A8T9T079</accession>
<keyword evidence="1" id="KW-0812">Transmembrane</keyword>
<protein>
    <submittedName>
        <fullName evidence="2">Uncharacterized protein</fullName>
    </submittedName>
</protein>
<gene>
    <name evidence="2" type="ORF">MUN82_10655</name>
</gene>
<evidence type="ECO:0000313" key="3">
    <source>
        <dbReference type="Proteomes" id="UP000829925"/>
    </source>
</evidence>
<dbReference type="EMBL" id="CP095053">
    <property type="protein sequence ID" value="UOR07535.1"/>
    <property type="molecule type" value="Genomic_DNA"/>
</dbReference>
<keyword evidence="3" id="KW-1185">Reference proteome</keyword>
<sequence length="724" mass="80779">MSASTTQVVSPPARPTWRWWYWAVLGVGALLGVAFLALDPWLRQYLEKQVAQSTHGRYQLHIAELHTSLWDQSLYVRGVQLRTVGPSITDTAALPPLQLRLGHARLTGVGLWQLLQRGTVPVDSLVLDSLHLRLQGKLPTARQSQPLHQRLPMRLQGLRLGYLALRHVRATYQPDSATAVGWKQATFSAQDILLSAAGAADSQRVGYAAAMQGQLFHLKAAAAQHRLALRRVWFASRPGTLVVDSVVVRPQQPLSEVRSRNARVALQLPRLLLSGLHTADLARHRFRADTLLLLACDLDMTAPRVPPPPIHRLLAPWFDRVQLEHLLLANASARIRGLEEQPRSQRIAVQGSQLRIDSVGAQDQQRVLYARQWDVRTGVVMARLDPPFYELACQSAHLATRGGLLEVNNLRLRPLVSVAELSRRKHHQAPHVTLLIPQLRATAVQYAALTNQHRLAMQTLTIRQPRVQTRSDGRFALNPAHSVATPEALRHLGFTLDIRRINVQNGTLYTIYRAPQNPKPGELTINRVSGTIDNFSNDPHRMSAAHPAVVHATAWLQNRCRLQATLRANLLDPNGRHSITGTFSEGQLSMLNPMTVPTKQLVFRSGLVHNIRFQLQADRQRVTGPMWANYSNLKLTILSQQGGADHKTLGSRLKTTLVNGLFLRDDNPRKGKLQVGNMTSARDLRVSVFTLWRQGIVSGMFNSAGVPALLSKKLSEQQDKPVYK</sequence>
<keyword evidence="1" id="KW-0472">Membrane</keyword>
<dbReference type="AlphaFoldDB" id="A0A8T9T079"/>
<keyword evidence="1" id="KW-1133">Transmembrane helix</keyword>